<comment type="pathway">
    <text evidence="3">Carbohydrate biosynthesis; gluconeogenesis.</text>
</comment>
<evidence type="ECO:0000259" key="17">
    <source>
        <dbReference type="Pfam" id="PF01326"/>
    </source>
</evidence>
<evidence type="ECO:0000313" key="20">
    <source>
        <dbReference type="Proteomes" id="UP000177912"/>
    </source>
</evidence>
<comment type="function">
    <text evidence="2">Catalyzes the phosphorylation of pyruvate to phosphoenolpyruvate.</text>
</comment>
<dbReference type="EC" id="2.7.9.2" evidence="5"/>
<dbReference type="PROSITE" id="PS00742">
    <property type="entry name" value="PEP_ENZYMES_2"/>
    <property type="match status" value="1"/>
</dbReference>
<evidence type="ECO:0000256" key="15">
    <source>
        <dbReference type="SAM" id="MobiDB-lite"/>
    </source>
</evidence>
<dbReference type="InterPro" id="IPR036637">
    <property type="entry name" value="Phosphohistidine_dom_sf"/>
</dbReference>
<dbReference type="NCBIfam" id="TIGR01418">
    <property type="entry name" value="PEP_synth"/>
    <property type="match status" value="1"/>
</dbReference>
<evidence type="ECO:0000259" key="16">
    <source>
        <dbReference type="Pfam" id="PF00391"/>
    </source>
</evidence>
<evidence type="ECO:0000256" key="2">
    <source>
        <dbReference type="ARBA" id="ARBA00002988"/>
    </source>
</evidence>
<keyword evidence="19" id="KW-0670">Pyruvate</keyword>
<feature type="compositionally biased region" description="Polar residues" evidence="15">
    <location>
        <begin position="291"/>
        <end position="300"/>
    </location>
</feature>
<comment type="cofactor">
    <cofactor evidence="1">
        <name>Mg(2+)</name>
        <dbReference type="ChEBI" id="CHEBI:18420"/>
    </cofactor>
</comment>
<dbReference type="SUPFAM" id="SSF52009">
    <property type="entry name" value="Phosphohistidine domain"/>
    <property type="match status" value="1"/>
</dbReference>
<comment type="catalytic activity">
    <reaction evidence="14">
        <text>pyruvate + ATP + H2O = phosphoenolpyruvate + AMP + phosphate + 2 H(+)</text>
        <dbReference type="Rhea" id="RHEA:11364"/>
        <dbReference type="ChEBI" id="CHEBI:15361"/>
        <dbReference type="ChEBI" id="CHEBI:15377"/>
        <dbReference type="ChEBI" id="CHEBI:15378"/>
        <dbReference type="ChEBI" id="CHEBI:30616"/>
        <dbReference type="ChEBI" id="CHEBI:43474"/>
        <dbReference type="ChEBI" id="CHEBI:58702"/>
        <dbReference type="ChEBI" id="CHEBI:456215"/>
        <dbReference type="EC" id="2.7.9.2"/>
    </reaction>
</comment>
<dbReference type="Gene3D" id="3.50.30.10">
    <property type="entry name" value="Phosphohistidine domain"/>
    <property type="match status" value="1"/>
</dbReference>
<dbReference type="InterPro" id="IPR023151">
    <property type="entry name" value="PEP_util_CS"/>
</dbReference>
<dbReference type="EMBL" id="MFEI01000007">
    <property type="protein sequence ID" value="OGE81531.1"/>
    <property type="molecule type" value="Genomic_DNA"/>
</dbReference>
<feature type="domain" description="Pyruvate phosphate dikinase AMP/ATP-binding" evidence="17">
    <location>
        <begin position="23"/>
        <end position="383"/>
    </location>
</feature>
<dbReference type="STRING" id="1817822.A2826_00560"/>
<dbReference type="Pfam" id="PF01326">
    <property type="entry name" value="PPDK_N"/>
    <property type="match status" value="1"/>
</dbReference>
<dbReference type="AlphaFoldDB" id="A0A1F5NV47"/>
<dbReference type="InterPro" id="IPR008279">
    <property type="entry name" value="PEP-util_enz_mobile_dom"/>
</dbReference>
<name>A0A1F5NV47_9BACT</name>
<keyword evidence="7" id="KW-0808">Transferase</keyword>
<dbReference type="InterPro" id="IPR002192">
    <property type="entry name" value="PPDK_AMP/ATP-bd"/>
</dbReference>
<comment type="caution">
    <text evidence="19">The sequence shown here is derived from an EMBL/GenBank/DDBJ whole genome shotgun (WGS) entry which is preliminary data.</text>
</comment>
<protein>
    <recommendedName>
        <fullName evidence="6">Phosphoenolpyruvate synthase</fullName>
        <ecNumber evidence="5">2.7.9.2</ecNumber>
    </recommendedName>
    <alternativeName>
        <fullName evidence="13">Pyruvate, water dikinase</fullName>
    </alternativeName>
</protein>
<comment type="similarity">
    <text evidence="4">Belongs to the PEP-utilizing enzyme family.</text>
</comment>
<dbReference type="GO" id="GO:0008986">
    <property type="term" value="F:pyruvate, water dikinase activity"/>
    <property type="evidence" value="ECO:0007669"/>
    <property type="project" value="UniProtKB-EC"/>
</dbReference>
<gene>
    <name evidence="19" type="ORF">A2826_00560</name>
</gene>
<evidence type="ECO:0000256" key="5">
    <source>
        <dbReference type="ARBA" id="ARBA00011996"/>
    </source>
</evidence>
<sequence>MKSKSRSKRNILHFSEIGIKDVPLVGGKNASLGEMYRNLKTKGVPVPNGFAVTAWAYRSFLRANNLDKKINEALVGLNTKNTRSISAKGEKIRSLILNAEIPKDMADEIYEAYLALSKSELPPAPSLPRRQAGLPKRGSKRELDVAVRSSATAEDLPGASFAGQQETYLNIRGRAELIESVKKCFSSLFTDRAISYRADQGFDQTKIYLSVAVQKMVRSDVGASGVMFSLDTDSGFRDTVLINSAYGLGENVVKGVVNPDEFMLFKPLLGKVKNSVVSKNLGTKKLKMIYSSPSPSNSPFLHSGGQAGRGRSTGSTKNINVTRVDQEKFSITDKQAEQLAKWAVIIENYYKKPMDMEWAYDGKTKKFYIVQARPETIHAQKNPYSYEEYIVEKPKISSIRKGQAGKIIIEGVAVGSKLGIGRARVIMDASKIHEFRPGEVLVTEITDPDWEPIMKIASAIVTNSGGRTSHAAIVSREIGIPAVVGTGEATKKIKSGKEITVSCAEGEVGRVYEGKIKYTIRKVNLKNFQKPKTKVMMNVGDPVAAFDFAQVPNSGVGLAREEFIINDYIKVHPLALINFAKLKDPGRRARLSTGQAKERINTVRKIEELTVGYKDKKKFFVDKLAYGVARIAAAYHPNDVILRFSDFKTNEYATLLGGKDYEPVESNPMIGWRGASRYYDPKFKEAFGLECAAIKKVREEMGLTNLKVMVPFCRTPDEGKKVLAVMREFGLERGKKGLDVYVMAEIPSNVIDAENFAKIFDGFSIGSNDLTQLALGVDRDSDLVAHIYDERTKTVKDLISTLIKTAHKYKRKVGICGQGPSDHPDFAQFLVREGIDSISLNPDSVLQTTLKINEMEKKMRR</sequence>
<evidence type="ECO:0000313" key="19">
    <source>
        <dbReference type="EMBL" id="OGE81531.1"/>
    </source>
</evidence>
<keyword evidence="12" id="KW-0460">Magnesium</keyword>
<dbReference type="PANTHER" id="PTHR43030:SF1">
    <property type="entry name" value="PHOSPHOENOLPYRUVATE SYNTHASE"/>
    <property type="match status" value="1"/>
</dbReference>
<proteinExistence type="inferred from homology"/>
<keyword evidence="9" id="KW-0547">Nucleotide-binding</keyword>
<feature type="domain" description="PEP-utilising enzyme mobile" evidence="16">
    <location>
        <begin position="436"/>
        <end position="506"/>
    </location>
</feature>
<evidence type="ECO:0000256" key="4">
    <source>
        <dbReference type="ARBA" id="ARBA00007837"/>
    </source>
</evidence>
<dbReference type="SUPFAM" id="SSF51621">
    <property type="entry name" value="Phosphoenolpyruvate/pyruvate domain"/>
    <property type="match status" value="1"/>
</dbReference>
<dbReference type="Gene3D" id="3.30.1490.20">
    <property type="entry name" value="ATP-grasp fold, A domain"/>
    <property type="match status" value="1"/>
</dbReference>
<evidence type="ECO:0000256" key="9">
    <source>
        <dbReference type="ARBA" id="ARBA00022741"/>
    </source>
</evidence>
<keyword evidence="10" id="KW-0418">Kinase</keyword>
<evidence type="ECO:0000256" key="12">
    <source>
        <dbReference type="ARBA" id="ARBA00022842"/>
    </source>
</evidence>
<evidence type="ECO:0000259" key="18">
    <source>
        <dbReference type="Pfam" id="PF02896"/>
    </source>
</evidence>
<dbReference type="GO" id="GO:0005524">
    <property type="term" value="F:ATP binding"/>
    <property type="evidence" value="ECO:0007669"/>
    <property type="project" value="UniProtKB-KW"/>
</dbReference>
<dbReference type="UniPathway" id="UPA00138"/>
<keyword evidence="8" id="KW-0479">Metal-binding</keyword>
<dbReference type="InterPro" id="IPR006319">
    <property type="entry name" value="PEP_synth"/>
</dbReference>
<evidence type="ECO:0000256" key="7">
    <source>
        <dbReference type="ARBA" id="ARBA00022679"/>
    </source>
</evidence>
<evidence type="ECO:0000256" key="1">
    <source>
        <dbReference type="ARBA" id="ARBA00001946"/>
    </source>
</evidence>
<evidence type="ECO:0000256" key="10">
    <source>
        <dbReference type="ARBA" id="ARBA00022777"/>
    </source>
</evidence>
<dbReference type="PANTHER" id="PTHR43030">
    <property type="entry name" value="PHOSPHOENOLPYRUVATE SYNTHASE"/>
    <property type="match status" value="1"/>
</dbReference>
<accession>A0A1F5NV47</accession>
<feature type="region of interest" description="Disordered" evidence="15">
    <location>
        <begin position="290"/>
        <end position="317"/>
    </location>
</feature>
<dbReference type="Pfam" id="PF00391">
    <property type="entry name" value="PEP-utilizers"/>
    <property type="match status" value="1"/>
</dbReference>
<dbReference type="InterPro" id="IPR013815">
    <property type="entry name" value="ATP_grasp_subdomain_1"/>
</dbReference>
<evidence type="ECO:0000256" key="13">
    <source>
        <dbReference type="ARBA" id="ARBA00033470"/>
    </source>
</evidence>
<dbReference type="PROSITE" id="PS00370">
    <property type="entry name" value="PEP_ENZYMES_PHOS_SITE"/>
    <property type="match status" value="1"/>
</dbReference>
<dbReference type="InterPro" id="IPR015813">
    <property type="entry name" value="Pyrv/PenolPyrv_kinase-like_dom"/>
</dbReference>
<dbReference type="FunFam" id="3.30.470.20:FF:000017">
    <property type="entry name" value="Phosphoenolpyruvate synthase"/>
    <property type="match status" value="1"/>
</dbReference>
<reference evidence="19 20" key="1">
    <citation type="journal article" date="2016" name="Nat. Commun.">
        <title>Thousands of microbial genomes shed light on interconnected biogeochemical processes in an aquifer system.</title>
        <authorList>
            <person name="Anantharaman K."/>
            <person name="Brown C.T."/>
            <person name="Hug L.A."/>
            <person name="Sharon I."/>
            <person name="Castelle C.J."/>
            <person name="Probst A.J."/>
            <person name="Thomas B.C."/>
            <person name="Singh A."/>
            <person name="Wilkins M.J."/>
            <person name="Karaoz U."/>
            <person name="Brodie E.L."/>
            <person name="Williams K.H."/>
            <person name="Hubbard S.S."/>
            <person name="Banfield J.F."/>
        </authorList>
    </citation>
    <scope>NUCLEOTIDE SEQUENCE [LARGE SCALE GENOMIC DNA]</scope>
</reference>
<keyword evidence="11" id="KW-0067">ATP-binding</keyword>
<evidence type="ECO:0000256" key="11">
    <source>
        <dbReference type="ARBA" id="ARBA00022840"/>
    </source>
</evidence>
<dbReference type="Proteomes" id="UP000177912">
    <property type="component" value="Unassembled WGS sequence"/>
</dbReference>
<dbReference type="NCBIfam" id="NF005057">
    <property type="entry name" value="PRK06464.1"/>
    <property type="match status" value="1"/>
</dbReference>
<evidence type="ECO:0000256" key="6">
    <source>
        <dbReference type="ARBA" id="ARBA00021623"/>
    </source>
</evidence>
<dbReference type="InterPro" id="IPR040442">
    <property type="entry name" value="Pyrv_kinase-like_dom_sf"/>
</dbReference>
<evidence type="ECO:0000256" key="3">
    <source>
        <dbReference type="ARBA" id="ARBA00004742"/>
    </source>
</evidence>
<evidence type="ECO:0000256" key="14">
    <source>
        <dbReference type="ARBA" id="ARBA00047700"/>
    </source>
</evidence>
<dbReference type="Gene3D" id="3.30.470.20">
    <property type="entry name" value="ATP-grasp fold, B domain"/>
    <property type="match status" value="1"/>
</dbReference>
<dbReference type="GO" id="GO:0046872">
    <property type="term" value="F:metal ion binding"/>
    <property type="evidence" value="ECO:0007669"/>
    <property type="project" value="UniProtKB-KW"/>
</dbReference>
<feature type="domain" description="PEP-utilising enzyme C-terminal" evidence="18">
    <location>
        <begin position="529"/>
        <end position="855"/>
    </location>
</feature>
<organism evidence="19 20">
    <name type="scientific">Candidatus Doudnabacteria bacterium RIFCSPHIGHO2_01_FULL_43_23</name>
    <dbReference type="NCBI Taxonomy" id="1817822"/>
    <lineage>
        <taxon>Bacteria</taxon>
        <taxon>Candidatus Doudnaibacteriota</taxon>
    </lineage>
</organism>
<dbReference type="Pfam" id="PF02896">
    <property type="entry name" value="PEP-utilizers_C"/>
    <property type="match status" value="1"/>
</dbReference>
<dbReference type="Gene3D" id="3.20.20.60">
    <property type="entry name" value="Phosphoenolpyruvate-binding domains"/>
    <property type="match status" value="1"/>
</dbReference>
<evidence type="ECO:0000256" key="8">
    <source>
        <dbReference type="ARBA" id="ARBA00022723"/>
    </source>
</evidence>
<dbReference type="InterPro" id="IPR000121">
    <property type="entry name" value="PEP_util_C"/>
</dbReference>
<dbReference type="SUPFAM" id="SSF56059">
    <property type="entry name" value="Glutathione synthetase ATP-binding domain-like"/>
    <property type="match status" value="1"/>
</dbReference>
<dbReference type="InterPro" id="IPR018274">
    <property type="entry name" value="PEP_util_AS"/>
</dbReference>
<dbReference type="GO" id="GO:0006094">
    <property type="term" value="P:gluconeogenesis"/>
    <property type="evidence" value="ECO:0007669"/>
    <property type="project" value="UniProtKB-UniPathway"/>
</dbReference>